<dbReference type="GO" id="GO:0000725">
    <property type="term" value="P:recombinational repair"/>
    <property type="evidence" value="ECO:0007669"/>
    <property type="project" value="TreeGrafter"/>
</dbReference>
<evidence type="ECO:0000313" key="8">
    <source>
        <dbReference type="EMBL" id="HIU24727.1"/>
    </source>
</evidence>
<name>A0A9D1L650_9ACTN</name>
<dbReference type="AlphaFoldDB" id="A0A9D1L650"/>
<dbReference type="Gene3D" id="3.40.50.300">
    <property type="entry name" value="P-loop containing nucleotide triphosphate hydrolases"/>
    <property type="match status" value="2"/>
</dbReference>
<feature type="binding site" evidence="5">
    <location>
        <begin position="252"/>
        <end position="259"/>
    </location>
    <ligand>
        <name>ATP</name>
        <dbReference type="ChEBI" id="CHEBI:30616"/>
    </ligand>
</feature>
<feature type="region of interest" description="Disordered" evidence="6">
    <location>
        <begin position="1"/>
        <end position="27"/>
    </location>
</feature>
<evidence type="ECO:0000256" key="3">
    <source>
        <dbReference type="ARBA" id="ARBA00022806"/>
    </source>
</evidence>
<dbReference type="Pfam" id="PF13245">
    <property type="entry name" value="AAA_19"/>
    <property type="match status" value="1"/>
</dbReference>
<reference evidence="8" key="2">
    <citation type="journal article" date="2021" name="PeerJ">
        <title>Extensive microbial diversity within the chicken gut microbiome revealed by metagenomics and culture.</title>
        <authorList>
            <person name="Gilroy R."/>
            <person name="Ravi A."/>
            <person name="Getino M."/>
            <person name="Pursley I."/>
            <person name="Horton D.L."/>
            <person name="Alikhan N.F."/>
            <person name="Baker D."/>
            <person name="Gharbi K."/>
            <person name="Hall N."/>
            <person name="Watson M."/>
            <person name="Adriaenssens E.M."/>
            <person name="Foster-Nyarko E."/>
            <person name="Jarju S."/>
            <person name="Secka A."/>
            <person name="Antonio M."/>
            <person name="Oren A."/>
            <person name="Chaudhuri R.R."/>
            <person name="La Ragione R."/>
            <person name="Hildebrand F."/>
            <person name="Pallen M.J."/>
        </authorList>
    </citation>
    <scope>NUCLEOTIDE SEQUENCE</scope>
    <source>
        <strain evidence="8">ChiHjej12B11-29160</strain>
    </source>
</reference>
<reference evidence="8" key="1">
    <citation type="submission" date="2020-10" db="EMBL/GenBank/DDBJ databases">
        <authorList>
            <person name="Gilroy R."/>
        </authorList>
    </citation>
    <scope>NUCLEOTIDE SEQUENCE</scope>
    <source>
        <strain evidence="8">ChiHjej12B11-29160</strain>
    </source>
</reference>
<dbReference type="Pfam" id="PF13538">
    <property type="entry name" value="UvrD_C_2"/>
    <property type="match status" value="1"/>
</dbReference>
<dbReference type="GO" id="GO:0043138">
    <property type="term" value="F:3'-5' DNA helicase activity"/>
    <property type="evidence" value="ECO:0007669"/>
    <property type="project" value="TreeGrafter"/>
</dbReference>
<dbReference type="SUPFAM" id="SSF52540">
    <property type="entry name" value="P-loop containing nucleoside triphosphate hydrolases"/>
    <property type="match status" value="1"/>
</dbReference>
<dbReference type="InterPro" id="IPR000212">
    <property type="entry name" value="DNA_helicase_UvrD/REP"/>
</dbReference>
<sequence>MDSHPSAVSESSVVSDNEQKDLSTDPVYREEQAYLSEVYTKLERMRDEIGEELETGHAGAAQDLKDLSEEIRIDFGGADETMETLAAIETLNSVIDAYNQYHDFTTDKLRRVLLLLQRPYFAKVRLRMRPGRPPRDIYIGAVGITDEKRHPLIVDWRSPVAETYYNQEMGDTSYEVDGRTRHVTLELRRQFEITRDHLDMYFDTTVAIQDSLLLESLRRHHTEKLQAITATIQREQNEVIRHKDIDVLIVNGVAGSGKTSVMLQRIAYLLYRERETLSPDQVFLFTPNDVFESYIDTVLPSLGEANPQVRTWRSFLTELGLSERGTGADDNPQILLALDQGLKDLVLEPDDFHEIAVDGRVLLKTSQVVSAAEKFERFGVCPRFSSLVKDDLHERLERRLTSLSKDADLQEEVLSLNIDEQIEAFGETINPLDEDETIRWTRAYLTPQFERAHELVERGDWLRVDRIGMRILGTRGLSAAAWLYLKIAITGNSAKNVRYVLIDEVQDYTETQLLVLARYFSQAHFMLLGDEFQAIREGTASFPQIRNVFAADGKREVEEVELLTSYRSSPEITDLFASLLPQDKQVRLTSVHPSGISPVISEFVDGSVSDEGRDRYLSALRNEVANASAQEGLTAIITLDRGRMGWLAKQLGDTVRVMHRDDTLPADGVVLLDLTLAKGLEFDGVIIPDAQADVYLDEPLARRRLYTAISRAMHRVTILSQGKMTPLLSL</sequence>
<proteinExistence type="predicted"/>
<evidence type="ECO:0000256" key="6">
    <source>
        <dbReference type="SAM" id="MobiDB-lite"/>
    </source>
</evidence>
<feature type="compositionally biased region" description="Basic and acidic residues" evidence="6">
    <location>
        <begin position="17"/>
        <end position="27"/>
    </location>
</feature>
<comment type="caution">
    <text evidence="8">The sequence shown here is derived from an EMBL/GenBank/DDBJ whole genome shotgun (WGS) entry which is preliminary data.</text>
</comment>
<organism evidence="8 9">
    <name type="scientific">Candidatus Coprovicinus avistercoris</name>
    <dbReference type="NCBI Taxonomy" id="2840754"/>
    <lineage>
        <taxon>Bacteria</taxon>
        <taxon>Bacillati</taxon>
        <taxon>Actinomycetota</taxon>
        <taxon>Coriobacteriia</taxon>
        <taxon>Coriobacteriales</taxon>
        <taxon>Coriobacteriaceae</taxon>
        <taxon>Coriobacteriaceae incertae sedis</taxon>
        <taxon>Candidatus Coprovicinus</taxon>
    </lineage>
</organism>
<protein>
    <submittedName>
        <fullName evidence="8">UvrD-helicase domain-containing protein</fullName>
    </submittedName>
</protein>
<accession>A0A9D1L650</accession>
<keyword evidence="2 5" id="KW-0378">Hydrolase</keyword>
<dbReference type="GO" id="GO:0005524">
    <property type="term" value="F:ATP binding"/>
    <property type="evidence" value="ECO:0007669"/>
    <property type="project" value="UniProtKB-UniRule"/>
</dbReference>
<feature type="compositionally biased region" description="Polar residues" evidence="6">
    <location>
        <begin position="1"/>
        <end position="16"/>
    </location>
</feature>
<dbReference type="PANTHER" id="PTHR11070">
    <property type="entry name" value="UVRD / RECB / PCRA DNA HELICASE FAMILY MEMBER"/>
    <property type="match status" value="1"/>
</dbReference>
<dbReference type="EMBL" id="DVMQ01000018">
    <property type="protein sequence ID" value="HIU24727.1"/>
    <property type="molecule type" value="Genomic_DNA"/>
</dbReference>
<dbReference type="PANTHER" id="PTHR11070:SF17">
    <property type="entry name" value="DNA HELICASE IV"/>
    <property type="match status" value="1"/>
</dbReference>
<dbReference type="PROSITE" id="PS51198">
    <property type="entry name" value="UVRD_HELICASE_ATP_BIND"/>
    <property type="match status" value="1"/>
</dbReference>
<evidence type="ECO:0000256" key="1">
    <source>
        <dbReference type="ARBA" id="ARBA00022741"/>
    </source>
</evidence>
<keyword evidence="4 5" id="KW-0067">ATP-binding</keyword>
<evidence type="ECO:0000259" key="7">
    <source>
        <dbReference type="PROSITE" id="PS51198"/>
    </source>
</evidence>
<keyword evidence="1 5" id="KW-0547">Nucleotide-binding</keyword>
<evidence type="ECO:0000313" key="9">
    <source>
        <dbReference type="Proteomes" id="UP000824078"/>
    </source>
</evidence>
<gene>
    <name evidence="8" type="ORF">IAD17_07375</name>
</gene>
<dbReference type="InterPro" id="IPR027785">
    <property type="entry name" value="UvrD-like_helicase_C"/>
</dbReference>
<evidence type="ECO:0000256" key="5">
    <source>
        <dbReference type="PROSITE-ProRule" id="PRU00560"/>
    </source>
</evidence>
<feature type="domain" description="UvrD-like helicase ATP-binding" evidence="7">
    <location>
        <begin position="231"/>
        <end position="569"/>
    </location>
</feature>
<evidence type="ECO:0000256" key="2">
    <source>
        <dbReference type="ARBA" id="ARBA00022801"/>
    </source>
</evidence>
<dbReference type="Proteomes" id="UP000824078">
    <property type="component" value="Unassembled WGS sequence"/>
</dbReference>
<evidence type="ECO:0000256" key="4">
    <source>
        <dbReference type="ARBA" id="ARBA00022840"/>
    </source>
</evidence>
<keyword evidence="3 5" id="KW-0347">Helicase</keyword>
<dbReference type="GO" id="GO:0005829">
    <property type="term" value="C:cytosol"/>
    <property type="evidence" value="ECO:0007669"/>
    <property type="project" value="TreeGrafter"/>
</dbReference>
<dbReference type="GO" id="GO:0016787">
    <property type="term" value="F:hydrolase activity"/>
    <property type="evidence" value="ECO:0007669"/>
    <property type="project" value="UniProtKB-UniRule"/>
</dbReference>
<dbReference type="InterPro" id="IPR014016">
    <property type="entry name" value="UvrD-like_ATP-bd"/>
</dbReference>
<dbReference type="GO" id="GO:0003677">
    <property type="term" value="F:DNA binding"/>
    <property type="evidence" value="ECO:0007669"/>
    <property type="project" value="InterPro"/>
</dbReference>
<dbReference type="InterPro" id="IPR027417">
    <property type="entry name" value="P-loop_NTPase"/>
</dbReference>